<dbReference type="EMBL" id="LAZR01025878">
    <property type="protein sequence ID" value="KKL70498.1"/>
    <property type="molecule type" value="Genomic_DNA"/>
</dbReference>
<accession>A0A0F9E8Y5</accession>
<protein>
    <submittedName>
        <fullName evidence="2">Uncharacterized protein</fullName>
    </submittedName>
</protein>
<dbReference type="AlphaFoldDB" id="A0A0F9E8Y5"/>
<reference evidence="2" key="1">
    <citation type="journal article" date="2015" name="Nature">
        <title>Complex archaea that bridge the gap between prokaryotes and eukaryotes.</title>
        <authorList>
            <person name="Spang A."/>
            <person name="Saw J.H."/>
            <person name="Jorgensen S.L."/>
            <person name="Zaremba-Niedzwiedzka K."/>
            <person name="Martijn J."/>
            <person name="Lind A.E."/>
            <person name="van Eijk R."/>
            <person name="Schleper C."/>
            <person name="Guy L."/>
            <person name="Ettema T.J."/>
        </authorList>
    </citation>
    <scope>NUCLEOTIDE SEQUENCE</scope>
</reference>
<sequence length="59" mass="7246">MSLIRKFIEYLKSILAARLKENKEIRDIERKGYIDTRKKEAFKRGQQKAKRDPYEKLRF</sequence>
<proteinExistence type="predicted"/>
<comment type="caution">
    <text evidence="2">The sequence shown here is derived from an EMBL/GenBank/DDBJ whole genome shotgun (WGS) entry which is preliminary data.</text>
</comment>
<gene>
    <name evidence="2" type="ORF">LCGC14_2104340</name>
</gene>
<name>A0A0F9E8Y5_9ZZZZ</name>
<evidence type="ECO:0000313" key="2">
    <source>
        <dbReference type="EMBL" id="KKL70498.1"/>
    </source>
</evidence>
<evidence type="ECO:0000256" key="1">
    <source>
        <dbReference type="SAM" id="MobiDB-lite"/>
    </source>
</evidence>
<organism evidence="2">
    <name type="scientific">marine sediment metagenome</name>
    <dbReference type="NCBI Taxonomy" id="412755"/>
    <lineage>
        <taxon>unclassified sequences</taxon>
        <taxon>metagenomes</taxon>
        <taxon>ecological metagenomes</taxon>
    </lineage>
</organism>
<feature type="region of interest" description="Disordered" evidence="1">
    <location>
        <begin position="39"/>
        <end position="59"/>
    </location>
</feature>